<dbReference type="AlphaFoldDB" id="A0A0F0KXW6"/>
<dbReference type="Gene3D" id="3.40.50.150">
    <property type="entry name" value="Vaccinia Virus protein VP39"/>
    <property type="match status" value="1"/>
</dbReference>
<dbReference type="PANTHER" id="PTHR43861">
    <property type="entry name" value="TRANS-ACONITATE 2-METHYLTRANSFERASE-RELATED"/>
    <property type="match status" value="1"/>
</dbReference>
<dbReference type="Proteomes" id="UP000033725">
    <property type="component" value="Unassembled WGS sequence"/>
</dbReference>
<evidence type="ECO:0000256" key="1">
    <source>
        <dbReference type="ARBA" id="ARBA00022603"/>
    </source>
</evidence>
<dbReference type="SUPFAM" id="SSF53335">
    <property type="entry name" value="S-adenosyl-L-methionine-dependent methyltransferases"/>
    <property type="match status" value="1"/>
</dbReference>
<evidence type="ECO:0000259" key="3">
    <source>
        <dbReference type="Pfam" id="PF13649"/>
    </source>
</evidence>
<dbReference type="EMBL" id="JYIV01000015">
    <property type="protein sequence ID" value="KJL25713.1"/>
    <property type="molecule type" value="Genomic_DNA"/>
</dbReference>
<feature type="domain" description="Methyltransferase" evidence="3">
    <location>
        <begin position="51"/>
        <end position="141"/>
    </location>
</feature>
<dbReference type="InterPro" id="IPR029063">
    <property type="entry name" value="SAM-dependent_MTases_sf"/>
</dbReference>
<dbReference type="CDD" id="cd02440">
    <property type="entry name" value="AdoMet_MTases"/>
    <property type="match status" value="1"/>
</dbReference>
<comment type="caution">
    <text evidence="4">The sequence shown here is derived from an EMBL/GenBank/DDBJ whole genome shotgun (WGS) entry which is preliminary data.</text>
</comment>
<dbReference type="GO" id="GO:0008168">
    <property type="term" value="F:methyltransferase activity"/>
    <property type="evidence" value="ECO:0007669"/>
    <property type="project" value="UniProtKB-KW"/>
</dbReference>
<dbReference type="PANTHER" id="PTHR43861:SF1">
    <property type="entry name" value="TRANS-ACONITATE 2-METHYLTRANSFERASE"/>
    <property type="match status" value="1"/>
</dbReference>
<proteinExistence type="predicted"/>
<keyword evidence="1 4" id="KW-0489">Methyltransferase</keyword>
<dbReference type="GO" id="GO:0032259">
    <property type="term" value="P:methylation"/>
    <property type="evidence" value="ECO:0007669"/>
    <property type="project" value="UniProtKB-KW"/>
</dbReference>
<dbReference type="OrthoDB" id="9805171at2"/>
<gene>
    <name evidence="4" type="ORF">RN51_00507</name>
</gene>
<protein>
    <submittedName>
        <fullName evidence="4">Putative S-adenosylmethionine-dependent methyltransferase</fullName>
        <ecNumber evidence="4">2.1.1.-</ecNumber>
    </submittedName>
</protein>
<sequence>MAQQETGDVRVREGYAARAAEYTELFGDITQMDDDDRERIGRWADGIDGRILDAGCGPGHWTAFLVERGADAEGIDLVPAFIAGATTRFPRVSYRTASLAEADIPPGSLGGVLAWYSLIHATPDELPHLLQAARRGLHEGGQLLVGFFDGADGRPFPHAVTTAHYWSVPGMSTQLERAGFSVLDSETREQEGRRPHASITAVAI</sequence>
<dbReference type="PATRIC" id="fig|82380.10.peg.504"/>
<evidence type="ECO:0000256" key="2">
    <source>
        <dbReference type="ARBA" id="ARBA00022679"/>
    </source>
</evidence>
<name>A0A0F0KXW6_9MICO</name>
<accession>A0A0F0KXW6</accession>
<evidence type="ECO:0000313" key="5">
    <source>
        <dbReference type="Proteomes" id="UP000033725"/>
    </source>
</evidence>
<evidence type="ECO:0000313" key="4">
    <source>
        <dbReference type="EMBL" id="KJL25713.1"/>
    </source>
</evidence>
<dbReference type="Pfam" id="PF13649">
    <property type="entry name" value="Methyltransf_25"/>
    <property type="match status" value="1"/>
</dbReference>
<dbReference type="InterPro" id="IPR041698">
    <property type="entry name" value="Methyltransf_25"/>
</dbReference>
<reference evidence="4 5" key="1">
    <citation type="submission" date="2015-02" db="EMBL/GenBank/DDBJ databases">
        <title>Draft genome sequences of ten Microbacterium spp. with emphasis on heavy metal contaminated environments.</title>
        <authorList>
            <person name="Corretto E."/>
        </authorList>
    </citation>
    <scope>NUCLEOTIDE SEQUENCE [LARGE SCALE GENOMIC DNA]</scope>
    <source>
        <strain evidence="4 5">BEL163</strain>
    </source>
</reference>
<organism evidence="4 5">
    <name type="scientific">Microbacterium oxydans</name>
    <dbReference type="NCBI Taxonomy" id="82380"/>
    <lineage>
        <taxon>Bacteria</taxon>
        <taxon>Bacillati</taxon>
        <taxon>Actinomycetota</taxon>
        <taxon>Actinomycetes</taxon>
        <taxon>Micrococcales</taxon>
        <taxon>Microbacteriaceae</taxon>
        <taxon>Microbacterium</taxon>
    </lineage>
</organism>
<dbReference type="RefSeq" id="WP_045262463.1">
    <property type="nucleotide sequence ID" value="NZ_JYIV01000015.1"/>
</dbReference>
<dbReference type="EC" id="2.1.1.-" evidence="4"/>
<keyword evidence="2 4" id="KW-0808">Transferase</keyword>